<dbReference type="GO" id="GO:0016705">
    <property type="term" value="F:oxidoreductase activity, acting on paired donors, with incorporation or reduction of molecular oxygen"/>
    <property type="evidence" value="ECO:0007669"/>
    <property type="project" value="InterPro"/>
</dbReference>
<evidence type="ECO:0008006" key="7">
    <source>
        <dbReference type="Google" id="ProtNLM"/>
    </source>
</evidence>
<dbReference type="Proteomes" id="UP000017836">
    <property type="component" value="Unassembled WGS sequence"/>
</dbReference>
<dbReference type="HOGENOM" id="CLU_001570_27_5_1"/>
<dbReference type="GO" id="GO:0020037">
    <property type="term" value="F:heme binding"/>
    <property type="evidence" value="ECO:0007669"/>
    <property type="project" value="InterPro"/>
</dbReference>
<dbReference type="GO" id="GO:0004497">
    <property type="term" value="F:monooxygenase activity"/>
    <property type="evidence" value="ECO:0007669"/>
    <property type="project" value="InterPro"/>
</dbReference>
<organism evidence="5 6">
    <name type="scientific">Amborella trichopoda</name>
    <dbReference type="NCBI Taxonomy" id="13333"/>
    <lineage>
        <taxon>Eukaryota</taxon>
        <taxon>Viridiplantae</taxon>
        <taxon>Streptophyta</taxon>
        <taxon>Embryophyta</taxon>
        <taxon>Tracheophyta</taxon>
        <taxon>Spermatophyta</taxon>
        <taxon>Magnoliopsida</taxon>
        <taxon>Amborellales</taxon>
        <taxon>Amborellaceae</taxon>
        <taxon>Amborella</taxon>
    </lineage>
</organism>
<proteinExistence type="inferred from homology"/>
<dbReference type="AlphaFoldDB" id="W1P1F9"/>
<sequence length="264" mass="30105">MANSHRFSQWVTDLIKLSPTQTIVLKSLGGNLVVTANPDNVEYILKTNFPNYPKGHFTTNLMEDFLGQGIFNSDGDLWKIQRKVASHEFNTRSLRKFIHQVVRQELCTRLIPLLDKAAIEGKVLDLQDVLQRFAFDNISKISFGMDPCCLDPGFLPDSEFMVAFEKATQLAAERFRSFLPWSWRIRRFFGAGYEKELRASIEKVKSFAEEVIRKKMEKSEGSGTSEVDDLLSSLTKCNISFDDYNALFKAKGIKLRNGTLDDTL</sequence>
<keyword evidence="4" id="KW-0408">Iron</keyword>
<keyword evidence="2" id="KW-0479">Metal-binding</keyword>
<comment type="similarity">
    <text evidence="1">Belongs to the cytochrome P450 family.</text>
</comment>
<keyword evidence="3" id="KW-0560">Oxidoreductase</keyword>
<dbReference type="Gene3D" id="1.10.630.10">
    <property type="entry name" value="Cytochrome P450"/>
    <property type="match status" value="1"/>
</dbReference>
<dbReference type="GO" id="GO:0005506">
    <property type="term" value="F:iron ion binding"/>
    <property type="evidence" value="ECO:0007669"/>
    <property type="project" value="InterPro"/>
</dbReference>
<dbReference type="EMBL" id="KI394767">
    <property type="protein sequence ID" value="ERN01406.1"/>
    <property type="molecule type" value="Genomic_DNA"/>
</dbReference>
<dbReference type="InterPro" id="IPR036396">
    <property type="entry name" value="Cyt_P450_sf"/>
</dbReference>
<dbReference type="InterPro" id="IPR001128">
    <property type="entry name" value="Cyt_P450"/>
</dbReference>
<keyword evidence="6" id="KW-1185">Reference proteome</keyword>
<protein>
    <recommendedName>
        <fullName evidence="7">Cytochrome P450</fullName>
    </recommendedName>
</protein>
<dbReference type="Pfam" id="PF00067">
    <property type="entry name" value="p450"/>
    <property type="match status" value="1"/>
</dbReference>
<accession>W1P1F9</accession>
<evidence type="ECO:0000256" key="2">
    <source>
        <dbReference type="ARBA" id="ARBA00022723"/>
    </source>
</evidence>
<dbReference type="Gramene" id="ERN01406">
    <property type="protein sequence ID" value="ERN01406"/>
    <property type="gene ID" value="AMTR_s00002p00263740"/>
</dbReference>
<name>W1P1F9_AMBTC</name>
<evidence type="ECO:0000313" key="5">
    <source>
        <dbReference type="EMBL" id="ERN01406.1"/>
    </source>
</evidence>
<evidence type="ECO:0000256" key="4">
    <source>
        <dbReference type="ARBA" id="ARBA00023004"/>
    </source>
</evidence>
<evidence type="ECO:0000313" key="6">
    <source>
        <dbReference type="Proteomes" id="UP000017836"/>
    </source>
</evidence>
<dbReference type="OMA" id="CNCDICH"/>
<evidence type="ECO:0000256" key="3">
    <source>
        <dbReference type="ARBA" id="ARBA00023002"/>
    </source>
</evidence>
<dbReference type="eggNOG" id="KOG0157">
    <property type="taxonomic scope" value="Eukaryota"/>
</dbReference>
<reference evidence="6" key="1">
    <citation type="journal article" date="2013" name="Science">
        <title>The Amborella genome and the evolution of flowering plants.</title>
        <authorList>
            <consortium name="Amborella Genome Project"/>
        </authorList>
    </citation>
    <scope>NUCLEOTIDE SEQUENCE [LARGE SCALE GENOMIC DNA]</scope>
</reference>
<dbReference type="SUPFAM" id="SSF48264">
    <property type="entry name" value="Cytochrome P450"/>
    <property type="match status" value="1"/>
</dbReference>
<evidence type="ECO:0000256" key="1">
    <source>
        <dbReference type="ARBA" id="ARBA00010617"/>
    </source>
</evidence>
<gene>
    <name evidence="5" type="ORF">AMTR_s00002p00263740</name>
</gene>
<dbReference type="PANTHER" id="PTHR24296">
    <property type="entry name" value="CYTOCHROME P450"/>
    <property type="match status" value="1"/>
</dbReference>